<evidence type="ECO:0000313" key="1">
    <source>
        <dbReference type="EMBL" id="KAG8001786.1"/>
    </source>
</evidence>
<comment type="caution">
    <text evidence="1">The sequence shown here is derived from an EMBL/GenBank/DDBJ whole genome shotgun (WGS) entry which is preliminary data.</text>
</comment>
<organism evidence="1 2">
    <name type="scientific">Nibea albiflora</name>
    <name type="common">Yellow drum</name>
    <name type="synonym">Corvina albiflora</name>
    <dbReference type="NCBI Taxonomy" id="240163"/>
    <lineage>
        <taxon>Eukaryota</taxon>
        <taxon>Metazoa</taxon>
        <taxon>Chordata</taxon>
        <taxon>Craniata</taxon>
        <taxon>Vertebrata</taxon>
        <taxon>Euteleostomi</taxon>
        <taxon>Actinopterygii</taxon>
        <taxon>Neopterygii</taxon>
        <taxon>Teleostei</taxon>
        <taxon>Neoteleostei</taxon>
        <taxon>Acanthomorphata</taxon>
        <taxon>Eupercaria</taxon>
        <taxon>Sciaenidae</taxon>
        <taxon>Nibea</taxon>
    </lineage>
</organism>
<feature type="non-terminal residue" evidence="1">
    <location>
        <position position="54"/>
    </location>
</feature>
<dbReference type="EMBL" id="CM024794">
    <property type="protein sequence ID" value="KAG8001786.1"/>
    <property type="molecule type" value="Genomic_DNA"/>
</dbReference>
<name>A0ACB7EIX4_NIBAL</name>
<sequence>MKLFLYELQKIHLQGTREKVHEAEPDDVFTDTLLPSTSHDFHVRSSESKVEAKV</sequence>
<dbReference type="Proteomes" id="UP000805704">
    <property type="component" value="Chromosome 6"/>
</dbReference>
<gene>
    <name evidence="1" type="ORF">GBF38_011988</name>
</gene>
<evidence type="ECO:0000313" key="2">
    <source>
        <dbReference type="Proteomes" id="UP000805704"/>
    </source>
</evidence>
<reference evidence="1" key="1">
    <citation type="submission" date="2020-04" db="EMBL/GenBank/DDBJ databases">
        <title>A chromosome-scale assembly and high-density genetic map of the yellow drum (Nibea albiflora) genome.</title>
        <authorList>
            <person name="Xu D."/>
            <person name="Zhang W."/>
            <person name="Chen R."/>
            <person name="Tan P."/>
            <person name="Wang L."/>
            <person name="Song H."/>
            <person name="Tian L."/>
            <person name="Zhu Q."/>
            <person name="Wang B."/>
        </authorList>
    </citation>
    <scope>NUCLEOTIDE SEQUENCE</scope>
    <source>
        <strain evidence="1">ZJHYS-2018</strain>
    </source>
</reference>
<accession>A0ACB7EIX4</accession>
<protein>
    <submittedName>
        <fullName evidence="1">Uncharacterized protein</fullName>
    </submittedName>
</protein>
<keyword evidence="2" id="KW-1185">Reference proteome</keyword>
<proteinExistence type="predicted"/>